<proteinExistence type="predicted"/>
<dbReference type="EMBL" id="JAWDGP010006106">
    <property type="protein sequence ID" value="KAK3747179.1"/>
    <property type="molecule type" value="Genomic_DNA"/>
</dbReference>
<comment type="caution">
    <text evidence="2">The sequence shown here is derived from an EMBL/GenBank/DDBJ whole genome shotgun (WGS) entry which is preliminary data.</text>
</comment>
<sequence>MVKVRDNTTEAIITSTDPRITSLPITPESTQSNPKQAPPRLSSTYLLPPPRTKEFQNLGEQKGDGERGGGQAITHAIQQEAAVYKILTVRGKVTLTEDPRALSLASSPLVMGRRGINSNRTKTFSTGENWPGTQKNKGRQLTLTKREAGKKIPLAFHSQTGNKQTRGPQGRTTPADEGYIRKNGERQGGKGRW</sequence>
<feature type="region of interest" description="Disordered" evidence="1">
    <location>
        <begin position="1"/>
        <end position="70"/>
    </location>
</feature>
<name>A0AAE0YIH8_9GAST</name>
<feature type="compositionally biased region" description="Basic and acidic residues" evidence="1">
    <location>
        <begin position="178"/>
        <end position="193"/>
    </location>
</feature>
<feature type="compositionally biased region" description="Polar residues" evidence="1">
    <location>
        <begin position="9"/>
        <end position="45"/>
    </location>
</feature>
<keyword evidence="3" id="KW-1185">Reference proteome</keyword>
<reference evidence="2" key="1">
    <citation type="journal article" date="2023" name="G3 (Bethesda)">
        <title>A reference genome for the long-term kleptoplast-retaining sea slug Elysia crispata morphotype clarki.</title>
        <authorList>
            <person name="Eastman K.E."/>
            <person name="Pendleton A.L."/>
            <person name="Shaikh M.A."/>
            <person name="Suttiyut T."/>
            <person name="Ogas R."/>
            <person name="Tomko P."/>
            <person name="Gavelis G."/>
            <person name="Widhalm J.R."/>
            <person name="Wisecaver J.H."/>
        </authorList>
    </citation>
    <scope>NUCLEOTIDE SEQUENCE</scope>
    <source>
        <strain evidence="2">ECLA1</strain>
    </source>
</reference>
<dbReference type="Proteomes" id="UP001283361">
    <property type="component" value="Unassembled WGS sequence"/>
</dbReference>
<feature type="compositionally biased region" description="Polar residues" evidence="1">
    <location>
        <begin position="116"/>
        <end position="143"/>
    </location>
</feature>
<protein>
    <submittedName>
        <fullName evidence="2">Uncharacterized protein</fullName>
    </submittedName>
</protein>
<evidence type="ECO:0000313" key="2">
    <source>
        <dbReference type="EMBL" id="KAK3747179.1"/>
    </source>
</evidence>
<organism evidence="2 3">
    <name type="scientific">Elysia crispata</name>
    <name type="common">lettuce slug</name>
    <dbReference type="NCBI Taxonomy" id="231223"/>
    <lineage>
        <taxon>Eukaryota</taxon>
        <taxon>Metazoa</taxon>
        <taxon>Spiralia</taxon>
        <taxon>Lophotrochozoa</taxon>
        <taxon>Mollusca</taxon>
        <taxon>Gastropoda</taxon>
        <taxon>Heterobranchia</taxon>
        <taxon>Euthyneura</taxon>
        <taxon>Panpulmonata</taxon>
        <taxon>Sacoglossa</taxon>
        <taxon>Placobranchoidea</taxon>
        <taxon>Plakobranchidae</taxon>
        <taxon>Elysia</taxon>
    </lineage>
</organism>
<evidence type="ECO:0000313" key="3">
    <source>
        <dbReference type="Proteomes" id="UP001283361"/>
    </source>
</evidence>
<accession>A0AAE0YIH8</accession>
<feature type="region of interest" description="Disordered" evidence="1">
    <location>
        <begin position="113"/>
        <end position="193"/>
    </location>
</feature>
<evidence type="ECO:0000256" key="1">
    <source>
        <dbReference type="SAM" id="MobiDB-lite"/>
    </source>
</evidence>
<gene>
    <name evidence="2" type="ORF">RRG08_035725</name>
</gene>
<feature type="compositionally biased region" description="Polar residues" evidence="1">
    <location>
        <begin position="157"/>
        <end position="172"/>
    </location>
</feature>
<dbReference type="AlphaFoldDB" id="A0AAE0YIH8"/>